<name>A0ABW6J840_STRWE</name>
<keyword evidence="4" id="KW-1185">Reference proteome</keyword>
<evidence type="ECO:0000256" key="2">
    <source>
        <dbReference type="SAM" id="MobiDB-lite"/>
    </source>
</evidence>
<dbReference type="InterPro" id="IPR029055">
    <property type="entry name" value="Ntn_hydrolases_N"/>
</dbReference>
<dbReference type="Pfam" id="PF01804">
    <property type="entry name" value="Penicil_amidase"/>
    <property type="match status" value="1"/>
</dbReference>
<dbReference type="InterPro" id="IPR002692">
    <property type="entry name" value="S45"/>
</dbReference>
<dbReference type="InterPro" id="IPR023343">
    <property type="entry name" value="Penicillin_amidase_dom1"/>
</dbReference>
<feature type="compositionally biased region" description="Polar residues" evidence="2">
    <location>
        <begin position="47"/>
        <end position="67"/>
    </location>
</feature>
<evidence type="ECO:0000313" key="3">
    <source>
        <dbReference type="EMBL" id="MFE5985497.1"/>
    </source>
</evidence>
<dbReference type="Proteomes" id="UP001600424">
    <property type="component" value="Unassembled WGS sequence"/>
</dbReference>
<accession>A0ABW6J840</accession>
<dbReference type="PANTHER" id="PTHR34218">
    <property type="entry name" value="PEPTIDASE S45 PENICILLIN AMIDASE"/>
    <property type="match status" value="1"/>
</dbReference>
<feature type="region of interest" description="Disordered" evidence="2">
    <location>
        <begin position="44"/>
        <end position="67"/>
    </location>
</feature>
<reference evidence="3 4" key="1">
    <citation type="submission" date="2024-09" db="EMBL/GenBank/DDBJ databases">
        <title>The Natural Products Discovery Center: Release of the First 8490 Sequenced Strains for Exploring Actinobacteria Biosynthetic Diversity.</title>
        <authorList>
            <person name="Kalkreuter E."/>
            <person name="Kautsar S.A."/>
            <person name="Yang D."/>
            <person name="Bader C.D."/>
            <person name="Teijaro C.N."/>
            <person name="Fluegel L."/>
            <person name="Davis C.M."/>
            <person name="Simpson J.R."/>
            <person name="Lauterbach L."/>
            <person name="Steele A.D."/>
            <person name="Gui C."/>
            <person name="Meng S."/>
            <person name="Li G."/>
            <person name="Viehrig K."/>
            <person name="Ye F."/>
            <person name="Su P."/>
            <person name="Kiefer A.F."/>
            <person name="Nichols A."/>
            <person name="Cepeda A.J."/>
            <person name="Yan W."/>
            <person name="Fan B."/>
            <person name="Jiang Y."/>
            <person name="Adhikari A."/>
            <person name="Zheng C.-J."/>
            <person name="Schuster L."/>
            <person name="Cowan T.M."/>
            <person name="Smanski M.J."/>
            <person name="Chevrette M.G."/>
            <person name="De Carvalho L.P.S."/>
            <person name="Shen B."/>
        </authorList>
    </citation>
    <scope>NUCLEOTIDE SEQUENCE [LARGE SCALE GENOMIC DNA]</scope>
    <source>
        <strain evidence="3 4">NPDC056472</strain>
    </source>
</reference>
<proteinExistence type="inferred from homology"/>
<evidence type="ECO:0000256" key="1">
    <source>
        <dbReference type="ARBA" id="ARBA00006586"/>
    </source>
</evidence>
<protein>
    <submittedName>
        <fullName evidence="3">Penicillin acylase family protein</fullName>
    </submittedName>
</protein>
<sequence length="67" mass="7419">MTAKTYQDAWGIPHLRAPDALQLAHGQGENAARDRAWQIEMERHRSQGTTASFLGSQSRTARTPKAS</sequence>
<organism evidence="3 4">
    <name type="scientific">Streptomyces wedmorensis</name>
    <dbReference type="NCBI Taxonomy" id="43759"/>
    <lineage>
        <taxon>Bacteria</taxon>
        <taxon>Bacillati</taxon>
        <taxon>Actinomycetota</taxon>
        <taxon>Actinomycetes</taxon>
        <taxon>Kitasatosporales</taxon>
        <taxon>Streptomycetaceae</taxon>
        <taxon>Streptomyces</taxon>
    </lineage>
</organism>
<dbReference type="EMBL" id="JBHTRV010000054">
    <property type="protein sequence ID" value="MFE5985497.1"/>
    <property type="molecule type" value="Genomic_DNA"/>
</dbReference>
<dbReference type="SUPFAM" id="SSF56235">
    <property type="entry name" value="N-terminal nucleophile aminohydrolases (Ntn hydrolases)"/>
    <property type="match status" value="1"/>
</dbReference>
<dbReference type="Gene3D" id="1.10.439.10">
    <property type="entry name" value="Penicillin Amidohydrolase, domain 1"/>
    <property type="match status" value="1"/>
</dbReference>
<dbReference type="RefSeq" id="WP_386256485.1">
    <property type="nucleotide sequence ID" value="NZ_JBHTRV010000054.1"/>
</dbReference>
<evidence type="ECO:0000313" key="4">
    <source>
        <dbReference type="Proteomes" id="UP001600424"/>
    </source>
</evidence>
<comment type="similarity">
    <text evidence="1">Belongs to the peptidase S45 family.</text>
</comment>
<gene>
    <name evidence="3" type="ORF">ACFQ63_38160</name>
</gene>
<comment type="caution">
    <text evidence="3">The sequence shown here is derived from an EMBL/GenBank/DDBJ whole genome shotgun (WGS) entry which is preliminary data.</text>
</comment>
<dbReference type="PANTHER" id="PTHR34218:SF4">
    <property type="entry name" value="ACYL-HOMOSERINE LACTONE ACYLASE QUIP"/>
    <property type="match status" value="1"/>
</dbReference>